<evidence type="ECO:0000256" key="14">
    <source>
        <dbReference type="SAM" id="MobiDB-lite"/>
    </source>
</evidence>
<comment type="similarity">
    <text evidence="2">Belongs to the TFIIB family.</text>
</comment>
<dbReference type="KEGG" id="bbel:109476328"/>
<comment type="subcellular location">
    <subcellularLocation>
        <location evidence="1">Nucleus</location>
    </subcellularLocation>
</comment>
<evidence type="ECO:0000256" key="8">
    <source>
        <dbReference type="ARBA" id="ARBA00023163"/>
    </source>
</evidence>
<dbReference type="Gene3D" id="1.10.472.10">
    <property type="entry name" value="Cyclin-like"/>
    <property type="match status" value="1"/>
</dbReference>
<dbReference type="GO" id="GO:0005634">
    <property type="term" value="C:nucleus"/>
    <property type="evidence" value="ECO:0007669"/>
    <property type="project" value="UniProtKB-SubCell"/>
</dbReference>
<dbReference type="GO" id="GO:0097550">
    <property type="term" value="C:transcription preinitiation complex"/>
    <property type="evidence" value="ECO:0007669"/>
    <property type="project" value="TreeGrafter"/>
</dbReference>
<keyword evidence="7" id="KW-0010">Activator</keyword>
<dbReference type="Proteomes" id="UP000515135">
    <property type="component" value="Unplaced"/>
</dbReference>
<dbReference type="InterPro" id="IPR054078">
    <property type="entry name" value="BRF2-like_C"/>
</dbReference>
<evidence type="ECO:0000256" key="10">
    <source>
        <dbReference type="ARBA" id="ARBA00039848"/>
    </source>
</evidence>
<evidence type="ECO:0000256" key="12">
    <source>
        <dbReference type="ARBA" id="ARBA00045875"/>
    </source>
</evidence>
<dbReference type="PANTHER" id="PTHR11618">
    <property type="entry name" value="TRANSCRIPTION INITIATION FACTOR IIB-RELATED"/>
    <property type="match status" value="1"/>
</dbReference>
<dbReference type="PROSITE" id="PS51134">
    <property type="entry name" value="ZF_TFIIB"/>
    <property type="match status" value="1"/>
</dbReference>
<proteinExistence type="inferred from homology"/>
<evidence type="ECO:0000259" key="15">
    <source>
        <dbReference type="PROSITE" id="PS51134"/>
    </source>
</evidence>
<dbReference type="CDD" id="cd20555">
    <property type="entry name" value="CYCLIN_BRF2"/>
    <property type="match status" value="1"/>
</dbReference>
<evidence type="ECO:0000256" key="4">
    <source>
        <dbReference type="ARBA" id="ARBA00022771"/>
    </source>
</evidence>
<keyword evidence="9" id="KW-0539">Nucleus</keyword>
<evidence type="ECO:0000256" key="1">
    <source>
        <dbReference type="ARBA" id="ARBA00004123"/>
    </source>
</evidence>
<evidence type="ECO:0000256" key="5">
    <source>
        <dbReference type="ARBA" id="ARBA00022833"/>
    </source>
</evidence>
<keyword evidence="3" id="KW-0479">Metal-binding</keyword>
<keyword evidence="16" id="KW-1185">Reference proteome</keyword>
<dbReference type="Pfam" id="PF21886">
    <property type="entry name" value="BRF2-like_C_cyclin_rpt"/>
    <property type="match status" value="1"/>
</dbReference>
<keyword evidence="5" id="KW-0862">Zinc</keyword>
<dbReference type="GO" id="GO:0008270">
    <property type="term" value="F:zinc ion binding"/>
    <property type="evidence" value="ECO:0007669"/>
    <property type="project" value="UniProtKB-KW"/>
</dbReference>
<dbReference type="InterPro" id="IPR000812">
    <property type="entry name" value="TFIIB"/>
</dbReference>
<dbReference type="GeneID" id="109476328"/>
<evidence type="ECO:0000256" key="11">
    <source>
        <dbReference type="ARBA" id="ARBA00042630"/>
    </source>
</evidence>
<name>A0A6P4YTS0_BRABE</name>
<dbReference type="GO" id="GO:0000995">
    <property type="term" value="F:RNA polymerase III general transcription initiation factor activity"/>
    <property type="evidence" value="ECO:0007669"/>
    <property type="project" value="TreeGrafter"/>
</dbReference>
<protein>
    <recommendedName>
        <fullName evidence="10">Transcription factor IIIB 50 kDa subunit</fullName>
    </recommendedName>
    <alternativeName>
        <fullName evidence="11">B-related factor 2</fullName>
    </alternativeName>
</protein>
<evidence type="ECO:0000256" key="7">
    <source>
        <dbReference type="ARBA" id="ARBA00023159"/>
    </source>
</evidence>
<dbReference type="InterPro" id="IPR013137">
    <property type="entry name" value="Znf_TFIIB"/>
</dbReference>
<dbReference type="AlphaFoldDB" id="A0A6P4YTS0"/>
<accession>A0A6P4YTS0</accession>
<dbReference type="PANTHER" id="PTHR11618:SF4">
    <property type="entry name" value="TRANSCRIPTION FACTOR IIIB 90 KDA SUBUNIT"/>
    <property type="match status" value="1"/>
</dbReference>
<evidence type="ECO:0000313" key="17">
    <source>
        <dbReference type="RefSeq" id="XP_019632810.1"/>
    </source>
</evidence>
<dbReference type="OrthoDB" id="2121711at2759"/>
<dbReference type="GO" id="GO:0001006">
    <property type="term" value="F:RNA polymerase III type 3 promoter sequence-specific DNA binding"/>
    <property type="evidence" value="ECO:0007669"/>
    <property type="project" value="TreeGrafter"/>
</dbReference>
<gene>
    <name evidence="17" type="primary">LOC109476328</name>
</gene>
<keyword evidence="6" id="KW-0805">Transcription regulation</keyword>
<evidence type="ECO:0000256" key="2">
    <source>
        <dbReference type="ARBA" id="ARBA00010857"/>
    </source>
</evidence>
<feature type="compositionally biased region" description="Acidic residues" evidence="14">
    <location>
        <begin position="313"/>
        <end position="323"/>
    </location>
</feature>
<dbReference type="GO" id="GO:0000126">
    <property type="term" value="C:transcription factor TFIIIB complex"/>
    <property type="evidence" value="ECO:0007669"/>
    <property type="project" value="TreeGrafter"/>
</dbReference>
<organism evidence="16 17">
    <name type="scientific">Branchiostoma belcheri</name>
    <name type="common">Amphioxus</name>
    <dbReference type="NCBI Taxonomy" id="7741"/>
    <lineage>
        <taxon>Eukaryota</taxon>
        <taxon>Metazoa</taxon>
        <taxon>Chordata</taxon>
        <taxon>Cephalochordata</taxon>
        <taxon>Leptocardii</taxon>
        <taxon>Amphioxiformes</taxon>
        <taxon>Branchiostomatidae</taxon>
        <taxon>Branchiostoma</taxon>
    </lineage>
</organism>
<dbReference type="GO" id="GO:0070897">
    <property type="term" value="P:transcription preinitiation complex assembly"/>
    <property type="evidence" value="ECO:0007669"/>
    <property type="project" value="InterPro"/>
</dbReference>
<sequence length="432" mass="49606">MSAKVCTQCGGQNIQQDLHFCLEQQICIDCGCVVEEGSFQNDASRIYAPHQSITLPQQYRQRNNFHGYVSKARKAGAKKVEEISAMLRVTSQAMVDEAKALYLRAYDLPTLNRTRREKKNVLPGCCVYIVCRQHDWPITVSVLWDLIQCRDSVFYSVYKVILTDLNIIITAPDIEEVIPSVIKKCDFNFQLDDEQMKTITRIVCLAKNTWISCGRRYDPIIIAVVFLVWKASDYAKRKKTSIPSFYRQKKSGPQVVALVRSRVNELEDILIKLASEIPWVQPGEVNKQNVVCYISDILQYEKTLLDGKDIFSDDSDVESEEEEREQKDKFLPPGMKNRKPTSDVRDDNETSSDISVQVSYSTELGENDIPDSEMHKYIRTSQEVKMVEEVMKRDENKIETENPGKRKDSSSSCNPHKRKRSDVENLDKTESD</sequence>
<feature type="compositionally biased region" description="Basic and acidic residues" evidence="14">
    <location>
        <begin position="385"/>
        <end position="409"/>
    </location>
</feature>
<feature type="compositionally biased region" description="Basic and acidic residues" evidence="14">
    <location>
        <begin position="421"/>
        <end position="432"/>
    </location>
</feature>
<keyword evidence="8" id="KW-0804">Transcription</keyword>
<dbReference type="SUPFAM" id="SSF47954">
    <property type="entry name" value="Cyclin-like"/>
    <property type="match status" value="1"/>
</dbReference>
<dbReference type="InterPro" id="IPR036915">
    <property type="entry name" value="Cyclin-like_sf"/>
</dbReference>
<evidence type="ECO:0000256" key="9">
    <source>
        <dbReference type="ARBA" id="ARBA00023242"/>
    </source>
</evidence>
<evidence type="ECO:0000256" key="6">
    <source>
        <dbReference type="ARBA" id="ARBA00023015"/>
    </source>
</evidence>
<feature type="compositionally biased region" description="Polar residues" evidence="14">
    <location>
        <begin position="351"/>
        <end position="364"/>
    </location>
</feature>
<comment type="function">
    <text evidence="12">General activator of RNA polymerase III transcription. Factor exclusively required for RNA polymerase III transcription of genes with promoter elements upstream of the initiation sites. Contributes to the regulation of gene expression; functions as activator in the absence of oxidative stress. Down-regulates expression of target genes in response to oxidative stress. Overexpression protects cells against apoptosis in response to oxidative stress.</text>
</comment>
<evidence type="ECO:0000256" key="13">
    <source>
        <dbReference type="PROSITE-ProRule" id="PRU00469"/>
    </source>
</evidence>
<feature type="region of interest" description="Disordered" evidence="14">
    <location>
        <begin position="313"/>
        <end position="432"/>
    </location>
</feature>
<reference evidence="17" key="1">
    <citation type="submission" date="2025-08" db="UniProtKB">
        <authorList>
            <consortium name="RefSeq"/>
        </authorList>
    </citation>
    <scope>IDENTIFICATION</scope>
    <source>
        <tissue evidence="17">Gonad</tissue>
    </source>
</reference>
<feature type="domain" description="TFIIB-type" evidence="15">
    <location>
        <begin position="2"/>
        <end position="35"/>
    </location>
</feature>
<evidence type="ECO:0000313" key="16">
    <source>
        <dbReference type="Proteomes" id="UP000515135"/>
    </source>
</evidence>
<keyword evidence="4 13" id="KW-0863">Zinc-finger</keyword>
<dbReference type="RefSeq" id="XP_019632810.1">
    <property type="nucleotide sequence ID" value="XM_019777251.1"/>
</dbReference>
<evidence type="ECO:0000256" key="3">
    <source>
        <dbReference type="ARBA" id="ARBA00022723"/>
    </source>
</evidence>